<evidence type="ECO:0000313" key="3">
    <source>
        <dbReference type="Proteomes" id="UP000582231"/>
    </source>
</evidence>
<dbReference type="EMBL" id="JACCBF010000001">
    <property type="protein sequence ID" value="NYD29689.1"/>
    <property type="molecule type" value="Genomic_DNA"/>
</dbReference>
<keyword evidence="3" id="KW-1185">Reference proteome</keyword>
<evidence type="ECO:0000313" key="2">
    <source>
        <dbReference type="EMBL" id="NYD29689.1"/>
    </source>
</evidence>
<dbReference type="Proteomes" id="UP000582231">
    <property type="component" value="Unassembled WGS sequence"/>
</dbReference>
<dbReference type="GO" id="GO:0043831">
    <property type="term" value="F:thiosulfate dehydrogenase (quinone) activity"/>
    <property type="evidence" value="ECO:0007669"/>
    <property type="project" value="UniProtKB-EC"/>
</dbReference>
<keyword evidence="2" id="KW-0560">Oxidoreductase</keyword>
<name>A0A852RGP2_9ACTN</name>
<comment type="caution">
    <text evidence="2">The sequence shown here is derived from an EMBL/GenBank/DDBJ whole genome shotgun (WGS) entry which is preliminary data.</text>
</comment>
<feature type="transmembrane region" description="Helical" evidence="1">
    <location>
        <begin position="126"/>
        <end position="143"/>
    </location>
</feature>
<evidence type="ECO:0000256" key="1">
    <source>
        <dbReference type="SAM" id="Phobius"/>
    </source>
</evidence>
<dbReference type="RefSeq" id="WP_179726039.1">
    <property type="nucleotide sequence ID" value="NZ_BAABEF010000001.1"/>
</dbReference>
<gene>
    <name evidence="2" type="ORF">BJ958_001235</name>
</gene>
<keyword evidence="1" id="KW-0812">Transmembrane</keyword>
<feature type="transmembrane region" description="Helical" evidence="1">
    <location>
        <begin position="97"/>
        <end position="119"/>
    </location>
</feature>
<feature type="transmembrane region" description="Helical" evidence="1">
    <location>
        <begin position="28"/>
        <end position="45"/>
    </location>
</feature>
<sequence>MTTFTSHFHHLIDHTEETAVADTAARRALGVLRIGFGLTFLWAFVDKLLALGYATGVAQDGTVDRFGDAAWIHGGSPTQGFLGFAADGPFKGFWNGLAGTAFADWAFMLGLLAIGVALTFGIAMRLGTLAGFVMYVLMWSVVLPPANNPVLDDHLLGAVSMVVLGLTGAGATWGMGHAWSQVPLVRRFPVLR</sequence>
<keyword evidence="1" id="KW-0472">Membrane</keyword>
<reference evidence="2 3" key="1">
    <citation type="submission" date="2020-07" db="EMBL/GenBank/DDBJ databases">
        <title>Sequencing the genomes of 1000 actinobacteria strains.</title>
        <authorList>
            <person name="Klenk H.-P."/>
        </authorList>
    </citation>
    <scope>NUCLEOTIDE SEQUENCE [LARGE SCALE GENOMIC DNA]</scope>
    <source>
        <strain evidence="2 3">DSM 19082</strain>
    </source>
</reference>
<feature type="transmembrane region" description="Helical" evidence="1">
    <location>
        <begin position="155"/>
        <end position="176"/>
    </location>
</feature>
<protein>
    <submittedName>
        <fullName evidence="2">Thiosulfate dehydrogenase [quinone] large subunit</fullName>
        <ecNumber evidence="2">1.8.5.2</ecNumber>
    </submittedName>
</protein>
<dbReference type="AlphaFoldDB" id="A0A852RGP2"/>
<dbReference type="EC" id="1.8.5.2" evidence="2"/>
<organism evidence="2 3">
    <name type="scientific">Nocardioides kongjuensis</name>
    <dbReference type="NCBI Taxonomy" id="349522"/>
    <lineage>
        <taxon>Bacteria</taxon>
        <taxon>Bacillati</taxon>
        <taxon>Actinomycetota</taxon>
        <taxon>Actinomycetes</taxon>
        <taxon>Propionibacteriales</taxon>
        <taxon>Nocardioidaceae</taxon>
        <taxon>Nocardioides</taxon>
    </lineage>
</organism>
<accession>A0A852RGP2</accession>
<keyword evidence="1" id="KW-1133">Transmembrane helix</keyword>
<proteinExistence type="predicted"/>